<evidence type="ECO:0000313" key="4">
    <source>
        <dbReference type="Proteomes" id="UP000038040"/>
    </source>
</evidence>
<evidence type="ECO:0000259" key="2">
    <source>
        <dbReference type="Pfam" id="PF22897"/>
    </source>
</evidence>
<dbReference type="Pfam" id="PF22897">
    <property type="entry name" value="TIL_2"/>
    <property type="match status" value="2"/>
</dbReference>
<evidence type="ECO:0000256" key="1">
    <source>
        <dbReference type="ARBA" id="ARBA00022900"/>
    </source>
</evidence>
<keyword evidence="1" id="KW-0722">Serine protease inhibitor</keyword>
<evidence type="ECO:0000313" key="5">
    <source>
        <dbReference type="Proteomes" id="UP000274756"/>
    </source>
</evidence>
<name>A0A0N4UPJ5_DRAME</name>
<dbReference type="InterPro" id="IPR036084">
    <property type="entry name" value="Ser_inhib-like_sf"/>
</dbReference>
<proteinExistence type="predicted"/>
<reference evidence="3 5" key="2">
    <citation type="submission" date="2018-11" db="EMBL/GenBank/DDBJ databases">
        <authorList>
            <consortium name="Pathogen Informatics"/>
        </authorList>
    </citation>
    <scope>NUCLEOTIDE SEQUENCE [LARGE SCALE GENOMIC DNA]</scope>
</reference>
<dbReference type="AlphaFoldDB" id="A0A0N4UPJ5"/>
<gene>
    <name evidence="3" type="ORF">DME_LOCUS10789</name>
</gene>
<dbReference type="SUPFAM" id="SSF57567">
    <property type="entry name" value="Serine protease inhibitors"/>
    <property type="match status" value="1"/>
</dbReference>
<dbReference type="GO" id="GO:0004867">
    <property type="term" value="F:serine-type endopeptidase inhibitor activity"/>
    <property type="evidence" value="ECO:0007669"/>
    <property type="project" value="UniProtKB-KW"/>
</dbReference>
<evidence type="ECO:0000313" key="6">
    <source>
        <dbReference type="WBParaSite" id="DME_0000988601-mRNA-1"/>
    </source>
</evidence>
<feature type="domain" description="TIL-like" evidence="2">
    <location>
        <begin position="84"/>
        <end position="136"/>
    </location>
</feature>
<protein>
    <submittedName>
        <fullName evidence="6">Apple domain-containing protein</fullName>
    </submittedName>
</protein>
<reference evidence="6" key="1">
    <citation type="submission" date="2017-02" db="UniProtKB">
        <authorList>
            <consortium name="WormBaseParasite"/>
        </authorList>
    </citation>
    <scope>IDENTIFICATION</scope>
</reference>
<dbReference type="Proteomes" id="UP000274756">
    <property type="component" value="Unassembled WGS sequence"/>
</dbReference>
<organism evidence="4 6">
    <name type="scientific">Dracunculus medinensis</name>
    <name type="common">Guinea worm</name>
    <dbReference type="NCBI Taxonomy" id="318479"/>
    <lineage>
        <taxon>Eukaryota</taxon>
        <taxon>Metazoa</taxon>
        <taxon>Ecdysozoa</taxon>
        <taxon>Nematoda</taxon>
        <taxon>Chromadorea</taxon>
        <taxon>Rhabditida</taxon>
        <taxon>Spirurina</taxon>
        <taxon>Dracunculoidea</taxon>
        <taxon>Dracunculidae</taxon>
        <taxon>Dracunculus</taxon>
    </lineage>
</organism>
<evidence type="ECO:0000313" key="3">
    <source>
        <dbReference type="EMBL" id="VDN60816.1"/>
    </source>
</evidence>
<accession>A0A0N4UPJ5</accession>
<dbReference type="WBParaSite" id="DME_0000988601-mRNA-1">
    <property type="protein sequence ID" value="DME_0000988601-mRNA-1"/>
    <property type="gene ID" value="DME_0000988601"/>
</dbReference>
<sequence length="180" mass="20353">MPCGDNMVFQTIKQYGSADKRISWKTKCIQRCSCVNLSLMEKNGKCINQMDVLLGGKTKLAMVTINFPNYELGKAMVDSRCQLIGQKCGINGIYKKLREEKRERVYPNGVKYTTVCILKCICDDEMFEAKSGYCVKKTQSMTNQQIIASTITVDPRNNMVSDIPSSDIFFIIQFGRIQLG</sequence>
<dbReference type="InterPro" id="IPR054450">
    <property type="entry name" value="TIL-like_dom"/>
</dbReference>
<dbReference type="Proteomes" id="UP000038040">
    <property type="component" value="Unplaced"/>
</dbReference>
<feature type="domain" description="TIL-like" evidence="2">
    <location>
        <begin position="3"/>
        <end position="48"/>
    </location>
</feature>
<keyword evidence="1" id="KW-0646">Protease inhibitor</keyword>
<keyword evidence="5" id="KW-1185">Reference proteome</keyword>
<dbReference type="EMBL" id="UYYG01001248">
    <property type="protein sequence ID" value="VDN60816.1"/>
    <property type="molecule type" value="Genomic_DNA"/>
</dbReference>